<evidence type="ECO:0000256" key="1">
    <source>
        <dbReference type="ARBA" id="ARBA00001946"/>
    </source>
</evidence>
<dbReference type="eggNOG" id="KOG0032">
    <property type="taxonomic scope" value="Eukaryota"/>
</dbReference>
<dbReference type="GO" id="GO:0004674">
    <property type="term" value="F:protein serine/threonine kinase activity"/>
    <property type="evidence" value="ECO:0007669"/>
    <property type="project" value="UniProtKB-KW"/>
</dbReference>
<dbReference type="SUPFAM" id="SSF56112">
    <property type="entry name" value="Protein kinase-like (PK-like)"/>
    <property type="match status" value="1"/>
</dbReference>
<feature type="domain" description="EF-hand" evidence="10">
    <location>
        <begin position="224"/>
        <end position="257"/>
    </location>
</feature>
<dbReference type="SMART" id="SM00054">
    <property type="entry name" value="EFh"/>
    <property type="match status" value="3"/>
</dbReference>
<dbReference type="InterPro" id="IPR002048">
    <property type="entry name" value="EF_hand_dom"/>
</dbReference>
<keyword evidence="2" id="KW-0723">Serine/threonine-protein kinase</keyword>
<evidence type="ECO:0000259" key="10">
    <source>
        <dbReference type="PROSITE" id="PS50222"/>
    </source>
</evidence>
<dbReference type="PANTHER" id="PTHR24349">
    <property type="entry name" value="SERINE/THREONINE-PROTEIN KINASE"/>
    <property type="match status" value="1"/>
</dbReference>
<evidence type="ECO:0000256" key="2">
    <source>
        <dbReference type="ARBA" id="ARBA00022527"/>
    </source>
</evidence>
<dbReference type="Gene3D" id="1.10.238.10">
    <property type="entry name" value="EF-hand"/>
    <property type="match status" value="2"/>
</dbReference>
<keyword evidence="12" id="KW-1185">Reference proteome</keyword>
<dbReference type="FunFam" id="1.10.238.10:FF:000001">
    <property type="entry name" value="Calmodulin 1"/>
    <property type="match status" value="1"/>
</dbReference>
<dbReference type="InterPro" id="IPR011992">
    <property type="entry name" value="EF-hand-dom_pair"/>
</dbReference>
<dbReference type="PaxDb" id="2850-Phatr13400"/>
<evidence type="ECO:0000313" key="12">
    <source>
        <dbReference type="Proteomes" id="UP000000759"/>
    </source>
</evidence>
<dbReference type="SMART" id="SM00220">
    <property type="entry name" value="S_TKc"/>
    <property type="match status" value="1"/>
</dbReference>
<evidence type="ECO:0000256" key="4">
    <source>
        <dbReference type="ARBA" id="ARBA00022741"/>
    </source>
</evidence>
<dbReference type="InterPro" id="IPR018247">
    <property type="entry name" value="EF_Hand_1_Ca_BS"/>
</dbReference>
<dbReference type="PROSITE" id="PS50222">
    <property type="entry name" value="EF_HAND_2"/>
    <property type="match status" value="4"/>
</dbReference>
<gene>
    <name evidence="11" type="ORF">PHATR_13400</name>
</gene>
<keyword evidence="3" id="KW-0808">Transferase</keyword>
<evidence type="ECO:0000256" key="8">
    <source>
        <dbReference type="ARBA" id="ARBA00024334"/>
    </source>
</evidence>
<dbReference type="KEGG" id="pti:PHATR_13400"/>
<dbReference type="HOGENOM" id="CLU_000288_37_4_1"/>
<reference evidence="12" key="2">
    <citation type="submission" date="2008-08" db="EMBL/GenBank/DDBJ databases">
        <authorList>
            <consortium name="Diatom Consortium"/>
            <person name="Grigoriev I."/>
            <person name="Grimwood J."/>
            <person name="Kuo A."/>
            <person name="Otillar R.P."/>
            <person name="Salamov A."/>
            <person name="Detter J.C."/>
            <person name="Lindquist E."/>
            <person name="Shapiro H."/>
            <person name="Lucas S."/>
            <person name="Glavina del Rio T."/>
            <person name="Pitluck S."/>
            <person name="Rokhsar D."/>
            <person name="Bowler C."/>
        </authorList>
    </citation>
    <scope>GENOME REANNOTATION</scope>
    <source>
        <strain evidence="12">CCAP 1055/1</strain>
    </source>
</reference>
<evidence type="ECO:0000256" key="5">
    <source>
        <dbReference type="ARBA" id="ARBA00022777"/>
    </source>
</evidence>
<dbReference type="EMBL" id="CP001141">
    <property type="protein sequence ID" value="ACI65118.1"/>
    <property type="molecule type" value="Genomic_DNA"/>
</dbReference>
<organism evidence="11 12">
    <name type="scientific">Phaeodactylum tricornutum (strain CCAP 1055/1)</name>
    <dbReference type="NCBI Taxonomy" id="556484"/>
    <lineage>
        <taxon>Eukaryota</taxon>
        <taxon>Sar</taxon>
        <taxon>Stramenopiles</taxon>
        <taxon>Ochrophyta</taxon>
        <taxon>Bacillariophyta</taxon>
        <taxon>Bacillariophyceae</taxon>
        <taxon>Bacillariophycidae</taxon>
        <taxon>Naviculales</taxon>
        <taxon>Phaeodactylaceae</taxon>
        <taxon>Phaeodactylum</taxon>
    </lineage>
</organism>
<dbReference type="Proteomes" id="UP000000759">
    <property type="component" value="Chromosome 11"/>
</dbReference>
<comment type="cofactor">
    <cofactor evidence="1">
        <name>Mg(2+)</name>
        <dbReference type="ChEBI" id="CHEBI:18420"/>
    </cofactor>
</comment>
<dbReference type="Pfam" id="PF13499">
    <property type="entry name" value="EF-hand_7"/>
    <property type="match status" value="2"/>
</dbReference>
<feature type="domain" description="EF-hand" evidence="10">
    <location>
        <begin position="294"/>
        <end position="317"/>
    </location>
</feature>
<keyword evidence="4" id="KW-0547">Nucleotide-binding</keyword>
<comment type="similarity">
    <text evidence="8">Belongs to the protein kinase superfamily. Ser/Thr protein kinase family. CDPK subfamily.</text>
</comment>
<dbReference type="OrthoDB" id="43614at2759"/>
<proteinExistence type="inferred from homology"/>
<dbReference type="InterPro" id="IPR050205">
    <property type="entry name" value="CDPK_Ser/Thr_kinases"/>
</dbReference>
<sequence length="317" mass="36387">HRDLKFENIMFESKHPEAAIKVIDFGLSKEYSPNNHILTERVGTLYSMSPETLQGIYTNQADLWSIGVCTYMMLAAGDKPFEGKTPKQLVAKILMGKYDFEAEVWKDISPEAISFIHSLLVVQPENRSSATDAMRHGWLTHATRQNSDHSSVDDNFRQRVKQGIIRYSNLGDFRKLALNVVAKKSTSAEIFEIRKVFEEFDTNNTGTITLPEFKAALEHFDYSEGDLMEIFRKVDVNKNNVINFTEFVAACIETQGHIEEHRLGEAFDFLDCDDSGYISKKNLRHILGERCNDQYIDCLIREADFRKDGQISYEDFL</sequence>
<keyword evidence="5" id="KW-0418">Kinase</keyword>
<dbReference type="InParanoid" id="B5Y3G2"/>
<evidence type="ECO:0000256" key="6">
    <source>
        <dbReference type="ARBA" id="ARBA00022837"/>
    </source>
</evidence>
<evidence type="ECO:0000256" key="7">
    <source>
        <dbReference type="ARBA" id="ARBA00022840"/>
    </source>
</evidence>
<name>B5Y3G2_PHATC</name>
<dbReference type="Gene3D" id="1.10.510.10">
    <property type="entry name" value="Transferase(Phosphotransferase) domain 1"/>
    <property type="match status" value="1"/>
</dbReference>
<dbReference type="InterPro" id="IPR000719">
    <property type="entry name" value="Prot_kinase_dom"/>
</dbReference>
<dbReference type="Pfam" id="PF00069">
    <property type="entry name" value="Pkinase"/>
    <property type="match status" value="1"/>
</dbReference>
<dbReference type="GO" id="GO:0005509">
    <property type="term" value="F:calcium ion binding"/>
    <property type="evidence" value="ECO:0007669"/>
    <property type="project" value="InterPro"/>
</dbReference>
<feature type="non-terminal residue" evidence="11">
    <location>
        <position position="1"/>
    </location>
</feature>
<dbReference type="PROSITE" id="PS50011">
    <property type="entry name" value="PROTEIN_KINASE_DOM"/>
    <property type="match status" value="1"/>
</dbReference>
<feature type="domain" description="Protein kinase" evidence="9">
    <location>
        <begin position="1"/>
        <end position="139"/>
    </location>
</feature>
<evidence type="ECO:0000313" key="11">
    <source>
        <dbReference type="EMBL" id="ACI65118.1"/>
    </source>
</evidence>
<dbReference type="PROSITE" id="PS00018">
    <property type="entry name" value="EF_HAND_1"/>
    <property type="match status" value="2"/>
</dbReference>
<dbReference type="AlphaFoldDB" id="B5Y3G2"/>
<feature type="domain" description="EF-hand" evidence="10">
    <location>
        <begin position="258"/>
        <end position="293"/>
    </location>
</feature>
<keyword evidence="6" id="KW-0106">Calcium</keyword>
<dbReference type="InterPro" id="IPR011009">
    <property type="entry name" value="Kinase-like_dom_sf"/>
</dbReference>
<protein>
    <submittedName>
        <fullName evidence="11">Uncharacterized protein</fullName>
    </submittedName>
</protein>
<dbReference type="RefSeq" id="XP_002185648.1">
    <property type="nucleotide sequence ID" value="XM_002185612.1"/>
</dbReference>
<keyword evidence="7" id="KW-0067">ATP-binding</keyword>
<evidence type="ECO:0000256" key="3">
    <source>
        <dbReference type="ARBA" id="ARBA00022679"/>
    </source>
</evidence>
<feature type="non-terminal residue" evidence="11">
    <location>
        <position position="317"/>
    </location>
</feature>
<feature type="domain" description="EF-hand" evidence="10">
    <location>
        <begin position="188"/>
        <end position="223"/>
    </location>
</feature>
<accession>B5Y3G2</accession>
<reference evidence="11 12" key="1">
    <citation type="journal article" date="2008" name="Nature">
        <title>The Phaeodactylum genome reveals the evolutionary history of diatom genomes.</title>
        <authorList>
            <person name="Bowler C."/>
            <person name="Allen A.E."/>
            <person name="Badger J.H."/>
            <person name="Grimwood J."/>
            <person name="Jabbari K."/>
            <person name="Kuo A."/>
            <person name="Maheswari U."/>
            <person name="Martens C."/>
            <person name="Maumus F."/>
            <person name="Otillar R.P."/>
            <person name="Rayko E."/>
            <person name="Salamov A."/>
            <person name="Vandepoele K."/>
            <person name="Beszteri B."/>
            <person name="Gruber A."/>
            <person name="Heijde M."/>
            <person name="Katinka M."/>
            <person name="Mock T."/>
            <person name="Valentin K."/>
            <person name="Verret F."/>
            <person name="Berges J.A."/>
            <person name="Brownlee C."/>
            <person name="Cadoret J.P."/>
            <person name="Chiovitti A."/>
            <person name="Choi C.J."/>
            <person name="Coesel S."/>
            <person name="De Martino A."/>
            <person name="Detter J.C."/>
            <person name="Durkin C."/>
            <person name="Falciatore A."/>
            <person name="Fournet J."/>
            <person name="Haruta M."/>
            <person name="Huysman M.J."/>
            <person name="Jenkins B.D."/>
            <person name="Jiroutova K."/>
            <person name="Jorgensen R.E."/>
            <person name="Joubert Y."/>
            <person name="Kaplan A."/>
            <person name="Kroger N."/>
            <person name="Kroth P.G."/>
            <person name="La Roche J."/>
            <person name="Lindquist E."/>
            <person name="Lommer M."/>
            <person name="Martin-Jezequel V."/>
            <person name="Lopez P.J."/>
            <person name="Lucas S."/>
            <person name="Mangogna M."/>
            <person name="McGinnis K."/>
            <person name="Medlin L.K."/>
            <person name="Montsant A."/>
            <person name="Oudot-Le Secq M.P."/>
            <person name="Napoli C."/>
            <person name="Obornik M."/>
            <person name="Parker M.S."/>
            <person name="Petit J.L."/>
            <person name="Porcel B.M."/>
            <person name="Poulsen N."/>
            <person name="Robison M."/>
            <person name="Rychlewski L."/>
            <person name="Rynearson T.A."/>
            <person name="Schmutz J."/>
            <person name="Shapiro H."/>
            <person name="Siaut M."/>
            <person name="Stanley M."/>
            <person name="Sussman M.R."/>
            <person name="Taylor A.R."/>
            <person name="Vardi A."/>
            <person name="von Dassow P."/>
            <person name="Vyverman W."/>
            <person name="Willis A."/>
            <person name="Wyrwicz L.S."/>
            <person name="Rokhsar D.S."/>
            <person name="Weissenbach J."/>
            <person name="Armbrust E.V."/>
            <person name="Green B.R."/>
            <person name="Van de Peer Y."/>
            <person name="Grigoriev I.V."/>
        </authorList>
    </citation>
    <scope>NUCLEOTIDE SEQUENCE [LARGE SCALE GENOMIC DNA]</scope>
    <source>
        <strain evidence="11 12">CCAP 1055/1</strain>
    </source>
</reference>
<dbReference type="GO" id="GO:0005524">
    <property type="term" value="F:ATP binding"/>
    <property type="evidence" value="ECO:0007669"/>
    <property type="project" value="UniProtKB-KW"/>
</dbReference>
<dbReference type="SUPFAM" id="SSF47473">
    <property type="entry name" value="EF-hand"/>
    <property type="match status" value="1"/>
</dbReference>
<dbReference type="GeneID" id="7204600"/>
<evidence type="ECO:0000259" key="9">
    <source>
        <dbReference type="PROSITE" id="PS50011"/>
    </source>
</evidence>